<evidence type="ECO:0000313" key="2">
    <source>
        <dbReference type="Proteomes" id="UP001060085"/>
    </source>
</evidence>
<sequence length="407" mass="46282">MDSESDERFGLEKRHGKRIKITHEAECSSSTLNSDPLPFNFLPFELNIEILLRLPVKSLSKFKCVSKSWLSFIASPQFIEAHLSASSENGECANHKLIFTILPPNAGLKVCSLSSVVSEPSTKVFKVNYPMKRRRKSVWVVGYCQGLVCYAIEEKKLILWNPSTAMYKKLPDLNVKLKNGCYVLYGFGYDKKNKDYKVVAIFCVFCSAGVYETEVKIYSLKTNSWRRTQDFKGGIPLDDSGKYANGKLHWTASRSFSSGNGYEWKIISLDLADETYGEVNRPDYGDGTNDWLFGVLDGCLSVLCNYQRTRGDLWVMKEYGSHESWTKLVSIPYVNSPVNSTYSMPLYMLKNGEILLIFGTTLVVYNPKQNSFRYPQLNNLTTFFEVSVYVESLVSPNSFDGTERQHQ</sequence>
<proteinExistence type="predicted"/>
<name>A0ACC0A067_CATRO</name>
<keyword evidence="2" id="KW-1185">Reference proteome</keyword>
<gene>
    <name evidence="1" type="ORF">M9H77_31469</name>
</gene>
<reference evidence="2" key="1">
    <citation type="journal article" date="2023" name="Nat. Plants">
        <title>Single-cell RNA sequencing provides a high-resolution roadmap for understanding the multicellular compartmentation of specialized metabolism.</title>
        <authorList>
            <person name="Sun S."/>
            <person name="Shen X."/>
            <person name="Li Y."/>
            <person name="Li Y."/>
            <person name="Wang S."/>
            <person name="Li R."/>
            <person name="Zhang H."/>
            <person name="Shen G."/>
            <person name="Guo B."/>
            <person name="Wei J."/>
            <person name="Xu J."/>
            <person name="St-Pierre B."/>
            <person name="Chen S."/>
            <person name="Sun C."/>
        </authorList>
    </citation>
    <scope>NUCLEOTIDE SEQUENCE [LARGE SCALE GENOMIC DNA]</scope>
</reference>
<dbReference type="EMBL" id="CM044707">
    <property type="protein sequence ID" value="KAI5654282.1"/>
    <property type="molecule type" value="Genomic_DNA"/>
</dbReference>
<accession>A0ACC0A067</accession>
<organism evidence="1 2">
    <name type="scientific">Catharanthus roseus</name>
    <name type="common">Madagascar periwinkle</name>
    <name type="synonym">Vinca rosea</name>
    <dbReference type="NCBI Taxonomy" id="4058"/>
    <lineage>
        <taxon>Eukaryota</taxon>
        <taxon>Viridiplantae</taxon>
        <taxon>Streptophyta</taxon>
        <taxon>Embryophyta</taxon>
        <taxon>Tracheophyta</taxon>
        <taxon>Spermatophyta</taxon>
        <taxon>Magnoliopsida</taxon>
        <taxon>eudicotyledons</taxon>
        <taxon>Gunneridae</taxon>
        <taxon>Pentapetalae</taxon>
        <taxon>asterids</taxon>
        <taxon>lamiids</taxon>
        <taxon>Gentianales</taxon>
        <taxon>Apocynaceae</taxon>
        <taxon>Rauvolfioideae</taxon>
        <taxon>Vinceae</taxon>
        <taxon>Catharanthinae</taxon>
        <taxon>Catharanthus</taxon>
    </lineage>
</organism>
<protein>
    <submittedName>
        <fullName evidence="1">Uncharacterized protein</fullName>
    </submittedName>
</protein>
<dbReference type="Proteomes" id="UP001060085">
    <property type="component" value="Linkage Group LG07"/>
</dbReference>
<evidence type="ECO:0000313" key="1">
    <source>
        <dbReference type="EMBL" id="KAI5654282.1"/>
    </source>
</evidence>
<comment type="caution">
    <text evidence="1">The sequence shown here is derived from an EMBL/GenBank/DDBJ whole genome shotgun (WGS) entry which is preliminary data.</text>
</comment>